<keyword evidence="3" id="KW-1185">Reference proteome</keyword>
<accession>A0AAV3XP98</accession>
<evidence type="ECO:0000313" key="3">
    <source>
        <dbReference type="Proteomes" id="UP000735302"/>
    </source>
</evidence>
<protein>
    <submittedName>
        <fullName evidence="2">Uncharacterized protein</fullName>
    </submittedName>
</protein>
<dbReference type="AlphaFoldDB" id="A0AAV3XP98"/>
<evidence type="ECO:0000313" key="2">
    <source>
        <dbReference type="EMBL" id="GFN73513.1"/>
    </source>
</evidence>
<evidence type="ECO:0000256" key="1">
    <source>
        <dbReference type="SAM" id="MobiDB-lite"/>
    </source>
</evidence>
<comment type="caution">
    <text evidence="2">The sequence shown here is derived from an EMBL/GenBank/DDBJ whole genome shotgun (WGS) entry which is preliminary data.</text>
</comment>
<gene>
    <name evidence="2" type="ORF">PoB_000001900</name>
</gene>
<sequence length="110" mass="12438">MGKTMKIWFNHRHDQEWRGRFAIEWPTGASETHSFSTVVHCLNFKAEAVALGKQPSWSKALLQPLAIPPHRCGILFSRVSKITKSPLSSAHHTPGRHRPINSKECTQIDS</sequence>
<dbReference type="EMBL" id="BLXT01000008">
    <property type="protein sequence ID" value="GFN73513.1"/>
    <property type="molecule type" value="Genomic_DNA"/>
</dbReference>
<name>A0AAV3XP98_9GAST</name>
<reference evidence="2 3" key="1">
    <citation type="journal article" date="2021" name="Elife">
        <title>Chloroplast acquisition without the gene transfer in kleptoplastic sea slugs, Plakobranchus ocellatus.</title>
        <authorList>
            <person name="Maeda T."/>
            <person name="Takahashi S."/>
            <person name="Yoshida T."/>
            <person name="Shimamura S."/>
            <person name="Takaki Y."/>
            <person name="Nagai Y."/>
            <person name="Toyoda A."/>
            <person name="Suzuki Y."/>
            <person name="Arimoto A."/>
            <person name="Ishii H."/>
            <person name="Satoh N."/>
            <person name="Nishiyama T."/>
            <person name="Hasebe M."/>
            <person name="Maruyama T."/>
            <person name="Minagawa J."/>
            <person name="Obokata J."/>
            <person name="Shigenobu S."/>
        </authorList>
    </citation>
    <scope>NUCLEOTIDE SEQUENCE [LARGE SCALE GENOMIC DNA]</scope>
</reference>
<proteinExistence type="predicted"/>
<dbReference type="Proteomes" id="UP000735302">
    <property type="component" value="Unassembled WGS sequence"/>
</dbReference>
<organism evidence="2 3">
    <name type="scientific">Plakobranchus ocellatus</name>
    <dbReference type="NCBI Taxonomy" id="259542"/>
    <lineage>
        <taxon>Eukaryota</taxon>
        <taxon>Metazoa</taxon>
        <taxon>Spiralia</taxon>
        <taxon>Lophotrochozoa</taxon>
        <taxon>Mollusca</taxon>
        <taxon>Gastropoda</taxon>
        <taxon>Heterobranchia</taxon>
        <taxon>Euthyneura</taxon>
        <taxon>Panpulmonata</taxon>
        <taxon>Sacoglossa</taxon>
        <taxon>Placobranchoidea</taxon>
        <taxon>Plakobranchidae</taxon>
        <taxon>Plakobranchus</taxon>
    </lineage>
</organism>
<feature type="region of interest" description="Disordered" evidence="1">
    <location>
        <begin position="85"/>
        <end position="110"/>
    </location>
</feature>